<proteinExistence type="predicted"/>
<reference evidence="1 2" key="1">
    <citation type="submission" date="2016-03" db="EMBL/GenBank/DDBJ databases">
        <title>Trachymyrmex septentrionalis WGS genome.</title>
        <authorList>
            <person name="Nygaard S."/>
            <person name="Hu H."/>
            <person name="Boomsma J."/>
            <person name="Zhang G."/>
        </authorList>
    </citation>
    <scope>NUCLEOTIDE SEQUENCE [LARGE SCALE GENOMIC DNA]</scope>
    <source>
        <strain evidence="1">Tsep2-gDNA-1</strain>
        <tissue evidence="1">Whole body</tissue>
    </source>
</reference>
<name>A0A195FHL6_9HYME</name>
<dbReference type="EMBL" id="KQ981560">
    <property type="protein sequence ID" value="KYN39871.1"/>
    <property type="molecule type" value="Genomic_DNA"/>
</dbReference>
<protein>
    <submittedName>
        <fullName evidence="1">Uncharacterized protein</fullName>
    </submittedName>
</protein>
<dbReference type="KEGG" id="tsep:108748040"/>
<evidence type="ECO:0000313" key="1">
    <source>
        <dbReference type="EMBL" id="KYN39871.1"/>
    </source>
</evidence>
<organism evidence="1 2">
    <name type="scientific">Trachymyrmex septentrionalis</name>
    <dbReference type="NCBI Taxonomy" id="34720"/>
    <lineage>
        <taxon>Eukaryota</taxon>
        <taxon>Metazoa</taxon>
        <taxon>Ecdysozoa</taxon>
        <taxon>Arthropoda</taxon>
        <taxon>Hexapoda</taxon>
        <taxon>Insecta</taxon>
        <taxon>Pterygota</taxon>
        <taxon>Neoptera</taxon>
        <taxon>Endopterygota</taxon>
        <taxon>Hymenoptera</taxon>
        <taxon>Apocrita</taxon>
        <taxon>Aculeata</taxon>
        <taxon>Formicoidea</taxon>
        <taxon>Formicidae</taxon>
        <taxon>Myrmicinae</taxon>
        <taxon>Trachymyrmex</taxon>
    </lineage>
</organism>
<gene>
    <name evidence="1" type="ORF">ALC56_05639</name>
</gene>
<dbReference type="Proteomes" id="UP000078541">
    <property type="component" value="Unassembled WGS sequence"/>
</dbReference>
<evidence type="ECO:0000313" key="2">
    <source>
        <dbReference type="Proteomes" id="UP000078541"/>
    </source>
</evidence>
<sequence>MHLEEQLQVHVRRARDRMPEEYVAHSYNERKRLADINISAISAIKAISKNIVSTNRKLKIHTILFVSTRIIITSNCTVNFNCIDHDLDIPEQHLKRFNHHLIEPIEHLS</sequence>
<accession>A0A195FHL6</accession>
<dbReference type="AlphaFoldDB" id="A0A195FHL6"/>
<keyword evidence="2" id="KW-1185">Reference proteome</keyword>